<feature type="domain" description="Protein kinase" evidence="11">
    <location>
        <begin position="56"/>
        <end position="312"/>
    </location>
</feature>
<dbReference type="PANTHER" id="PTHR24353">
    <property type="entry name" value="CYCLIC NUCLEOTIDE-DEPENDENT PROTEIN KINASE"/>
    <property type="match status" value="1"/>
</dbReference>
<keyword evidence="2 10" id="KW-0723">Serine/threonine-protein kinase</keyword>
<dbReference type="GO" id="GO:0005634">
    <property type="term" value="C:nucleus"/>
    <property type="evidence" value="ECO:0007669"/>
    <property type="project" value="TreeGrafter"/>
</dbReference>
<accession>A0AA85GGC1</accession>
<dbReference type="GO" id="GO:0009653">
    <property type="term" value="P:anatomical structure morphogenesis"/>
    <property type="evidence" value="ECO:0007669"/>
    <property type="project" value="UniProtKB-ARBA"/>
</dbReference>
<evidence type="ECO:0000259" key="12">
    <source>
        <dbReference type="PROSITE" id="PS51285"/>
    </source>
</evidence>
<comment type="catalytic activity">
    <reaction evidence="8">
        <text>L-seryl-[protein] + ATP = O-phospho-L-seryl-[protein] + ADP + H(+)</text>
        <dbReference type="Rhea" id="RHEA:17989"/>
        <dbReference type="Rhea" id="RHEA-COMP:9863"/>
        <dbReference type="Rhea" id="RHEA-COMP:11604"/>
        <dbReference type="ChEBI" id="CHEBI:15378"/>
        <dbReference type="ChEBI" id="CHEBI:29999"/>
        <dbReference type="ChEBI" id="CHEBI:30616"/>
        <dbReference type="ChEBI" id="CHEBI:83421"/>
        <dbReference type="ChEBI" id="CHEBI:456216"/>
        <dbReference type="EC" id="2.7.11.11"/>
    </reaction>
</comment>
<keyword evidence="13" id="KW-1185">Reference proteome</keyword>
<dbReference type="SMART" id="SM00220">
    <property type="entry name" value="S_TKc"/>
    <property type="match status" value="1"/>
</dbReference>
<dbReference type="SUPFAM" id="SSF56112">
    <property type="entry name" value="Protein kinase-like (PK-like)"/>
    <property type="match status" value="1"/>
</dbReference>
<dbReference type="PROSITE" id="PS50011">
    <property type="entry name" value="PROTEIN_KINASE_DOM"/>
    <property type="match status" value="1"/>
</dbReference>
<name>A0AA85GGC1_9TREM</name>
<dbReference type="PANTHER" id="PTHR24353:SF153">
    <property type="entry name" value="CAMP-DEPENDENT PROTEIN KINASE CATALYTIC SUBUNIT 1"/>
    <property type="match status" value="1"/>
</dbReference>
<dbReference type="GO" id="GO:0005524">
    <property type="term" value="F:ATP binding"/>
    <property type="evidence" value="ECO:0007669"/>
    <property type="project" value="UniProtKB-UniRule"/>
</dbReference>
<proteinExistence type="inferred from homology"/>
<dbReference type="Proteomes" id="UP000050792">
    <property type="component" value="Unassembled WGS sequence"/>
</dbReference>
<protein>
    <recommendedName>
        <fullName evidence="1">cAMP-dependent protein kinase</fullName>
        <ecNumber evidence="1">2.7.11.11</ecNumber>
    </recommendedName>
</protein>
<feature type="binding site" evidence="9">
    <location>
        <position position="85"/>
    </location>
    <ligand>
        <name>ATP</name>
        <dbReference type="ChEBI" id="CHEBI:30616"/>
    </ligand>
</feature>
<evidence type="ECO:0000256" key="4">
    <source>
        <dbReference type="ARBA" id="ARBA00022741"/>
    </source>
</evidence>
<dbReference type="GO" id="GO:0004691">
    <property type="term" value="F:cAMP-dependent protein kinase activity"/>
    <property type="evidence" value="ECO:0007669"/>
    <property type="project" value="UniProtKB-EC"/>
</dbReference>
<dbReference type="InterPro" id="IPR017441">
    <property type="entry name" value="Protein_kinase_ATP_BS"/>
</dbReference>
<dbReference type="EC" id="2.7.11.11" evidence="1"/>
<evidence type="ECO:0000313" key="13">
    <source>
        <dbReference type="Proteomes" id="UP000050792"/>
    </source>
</evidence>
<dbReference type="InterPro" id="IPR000961">
    <property type="entry name" value="AGC-kinase_C"/>
</dbReference>
<evidence type="ECO:0000256" key="10">
    <source>
        <dbReference type="RuleBase" id="RU000304"/>
    </source>
</evidence>
<dbReference type="FunFam" id="3.30.200.20:FF:000042">
    <property type="entry name" value="Aurora kinase A"/>
    <property type="match status" value="1"/>
</dbReference>
<evidence type="ECO:0000256" key="1">
    <source>
        <dbReference type="ARBA" id="ARBA00012444"/>
    </source>
</evidence>
<dbReference type="GO" id="GO:0005952">
    <property type="term" value="C:cAMP-dependent protein kinase complex"/>
    <property type="evidence" value="ECO:0007669"/>
    <property type="project" value="TreeGrafter"/>
</dbReference>
<keyword evidence="6 9" id="KW-0067">ATP-binding</keyword>
<dbReference type="GO" id="GO:0005829">
    <property type="term" value="C:cytosol"/>
    <property type="evidence" value="ECO:0007669"/>
    <property type="project" value="TreeGrafter"/>
</dbReference>
<organism evidence="13 14">
    <name type="scientific">Schistosoma rodhaini</name>
    <dbReference type="NCBI Taxonomy" id="6188"/>
    <lineage>
        <taxon>Eukaryota</taxon>
        <taxon>Metazoa</taxon>
        <taxon>Spiralia</taxon>
        <taxon>Lophotrochozoa</taxon>
        <taxon>Platyhelminthes</taxon>
        <taxon>Trematoda</taxon>
        <taxon>Digenea</taxon>
        <taxon>Strigeidida</taxon>
        <taxon>Schistosomatoidea</taxon>
        <taxon>Schistosomatidae</taxon>
        <taxon>Schistosoma</taxon>
    </lineage>
</organism>
<evidence type="ECO:0000256" key="3">
    <source>
        <dbReference type="ARBA" id="ARBA00022679"/>
    </source>
</evidence>
<evidence type="ECO:0000256" key="8">
    <source>
        <dbReference type="ARBA" id="ARBA00047454"/>
    </source>
</evidence>
<dbReference type="InterPro" id="IPR000719">
    <property type="entry name" value="Prot_kinase_dom"/>
</dbReference>
<keyword evidence="4 9" id="KW-0547">Nucleotide-binding</keyword>
<dbReference type="Gene3D" id="1.10.510.10">
    <property type="entry name" value="Transferase(Phosphotransferase) domain 1"/>
    <property type="match status" value="1"/>
</dbReference>
<sequence length="368" mass="43598">MTTTTTNNNNNNNNNNNEEIMLAHSELTDLYKEQSKLFHQLYHNNLMKMTAKLNDFERLRPLGHGGFGHVLLVRHINTNKLYALKILSKLHIIKNHQINNVINEKRILASCNFNFIIQLYTTFKDTTYLYMIIEYAIGGDLFTLLRNMKKFPDNMVKFYGGQVILALEYLHYLTIIYRDLKPENLVIYSNGFIKLIDLGFAKLVPKHKRTWTLCGTPDYMAPEIILNKGYYYPVDWWAFGILLYEMTTGYPPFIHYDQMKTFELIINGKIKFTKLFNPLLKDLIQHLIQVDLSSRYGNLKNGINDIKNHQYFHDLNWLQLYHLNIKPPYQPSLLYTTYNDINYMDHSNELIHLNINDKEQFENVFNEF</sequence>
<dbReference type="WBParaSite" id="SRDH1_91750.1">
    <property type="protein sequence ID" value="SRDH1_91750.1"/>
    <property type="gene ID" value="SRDH1_91750"/>
</dbReference>
<evidence type="ECO:0000313" key="14">
    <source>
        <dbReference type="WBParaSite" id="SRDH1_91750.1"/>
    </source>
</evidence>
<evidence type="ECO:0000256" key="7">
    <source>
        <dbReference type="ARBA" id="ARBA00047292"/>
    </source>
</evidence>
<dbReference type="Pfam" id="PF00069">
    <property type="entry name" value="Pkinase"/>
    <property type="match status" value="1"/>
</dbReference>
<dbReference type="InterPro" id="IPR008271">
    <property type="entry name" value="Ser/Thr_kinase_AS"/>
</dbReference>
<dbReference type="PROSITE" id="PS00108">
    <property type="entry name" value="PROTEIN_KINASE_ST"/>
    <property type="match status" value="1"/>
</dbReference>
<dbReference type="InterPro" id="IPR011009">
    <property type="entry name" value="Kinase-like_dom_sf"/>
</dbReference>
<evidence type="ECO:0000256" key="5">
    <source>
        <dbReference type="ARBA" id="ARBA00022777"/>
    </source>
</evidence>
<evidence type="ECO:0000256" key="6">
    <source>
        <dbReference type="ARBA" id="ARBA00022840"/>
    </source>
</evidence>
<reference evidence="13" key="1">
    <citation type="submission" date="2022-06" db="EMBL/GenBank/DDBJ databases">
        <authorList>
            <person name="Berger JAMES D."/>
            <person name="Berger JAMES D."/>
        </authorList>
    </citation>
    <scope>NUCLEOTIDE SEQUENCE [LARGE SCALE GENOMIC DNA]</scope>
</reference>
<keyword evidence="3" id="KW-0808">Transferase</keyword>
<evidence type="ECO:0000259" key="11">
    <source>
        <dbReference type="PROSITE" id="PS50011"/>
    </source>
</evidence>
<reference evidence="14" key="2">
    <citation type="submission" date="2023-11" db="UniProtKB">
        <authorList>
            <consortium name="WormBaseParasite"/>
        </authorList>
    </citation>
    <scope>IDENTIFICATION</scope>
</reference>
<dbReference type="Gene3D" id="3.30.200.20">
    <property type="entry name" value="Phosphorylase Kinase, domain 1"/>
    <property type="match status" value="1"/>
</dbReference>
<comment type="similarity">
    <text evidence="10">Belongs to the protein kinase superfamily.</text>
</comment>
<dbReference type="AlphaFoldDB" id="A0AA85GGC1"/>
<evidence type="ECO:0000256" key="9">
    <source>
        <dbReference type="PROSITE-ProRule" id="PRU10141"/>
    </source>
</evidence>
<comment type="catalytic activity">
    <reaction evidence="7">
        <text>L-threonyl-[protein] + ATP = O-phospho-L-threonyl-[protein] + ADP + H(+)</text>
        <dbReference type="Rhea" id="RHEA:46608"/>
        <dbReference type="Rhea" id="RHEA-COMP:11060"/>
        <dbReference type="Rhea" id="RHEA-COMP:11605"/>
        <dbReference type="ChEBI" id="CHEBI:15378"/>
        <dbReference type="ChEBI" id="CHEBI:30013"/>
        <dbReference type="ChEBI" id="CHEBI:30616"/>
        <dbReference type="ChEBI" id="CHEBI:61977"/>
        <dbReference type="ChEBI" id="CHEBI:456216"/>
        <dbReference type="EC" id="2.7.11.11"/>
    </reaction>
</comment>
<keyword evidence="5" id="KW-0418">Kinase</keyword>
<evidence type="ECO:0000256" key="2">
    <source>
        <dbReference type="ARBA" id="ARBA00022527"/>
    </source>
</evidence>
<dbReference type="FunFam" id="1.10.510.10:FF:000005">
    <property type="entry name" value="cAMP-dependent protein kinase catalytic subunit alpha"/>
    <property type="match status" value="1"/>
</dbReference>
<dbReference type="PROSITE" id="PS00107">
    <property type="entry name" value="PROTEIN_KINASE_ATP"/>
    <property type="match status" value="1"/>
</dbReference>
<dbReference type="PROSITE" id="PS51285">
    <property type="entry name" value="AGC_KINASE_CTER"/>
    <property type="match status" value="1"/>
</dbReference>
<feature type="domain" description="AGC-kinase C-terminal" evidence="12">
    <location>
        <begin position="313"/>
        <end position="368"/>
    </location>
</feature>